<reference evidence="3" key="2">
    <citation type="submission" date="2015-01" db="EMBL/GenBank/DDBJ databases">
        <title>Evolutionary Origins and Diversification of the Mycorrhizal Mutualists.</title>
        <authorList>
            <consortium name="DOE Joint Genome Institute"/>
            <consortium name="Mycorrhizal Genomics Consortium"/>
            <person name="Kohler A."/>
            <person name="Kuo A."/>
            <person name="Nagy L.G."/>
            <person name="Floudas D."/>
            <person name="Copeland A."/>
            <person name="Barry K.W."/>
            <person name="Cichocki N."/>
            <person name="Veneault-Fourrey C."/>
            <person name="LaButti K."/>
            <person name="Lindquist E.A."/>
            <person name="Lipzen A."/>
            <person name="Lundell T."/>
            <person name="Morin E."/>
            <person name="Murat C."/>
            <person name="Riley R."/>
            <person name="Ohm R."/>
            <person name="Sun H."/>
            <person name="Tunlid A."/>
            <person name="Henrissat B."/>
            <person name="Grigoriev I.V."/>
            <person name="Hibbett D.S."/>
            <person name="Martin F."/>
        </authorList>
    </citation>
    <scope>NUCLEOTIDE SEQUENCE [LARGE SCALE GENOMIC DNA]</scope>
    <source>
        <strain evidence="3">F 1598</strain>
    </source>
</reference>
<dbReference type="OrthoDB" id="2671200at2759"/>
<dbReference type="HOGENOM" id="CLU_146165_0_0_1"/>
<gene>
    <name evidence="2" type="ORF">PILCRDRAFT_69478</name>
</gene>
<evidence type="ECO:0008006" key="4">
    <source>
        <dbReference type="Google" id="ProtNLM"/>
    </source>
</evidence>
<reference evidence="2 3" key="1">
    <citation type="submission" date="2014-04" db="EMBL/GenBank/DDBJ databases">
        <authorList>
            <consortium name="DOE Joint Genome Institute"/>
            <person name="Kuo A."/>
            <person name="Tarkka M."/>
            <person name="Buscot F."/>
            <person name="Kohler A."/>
            <person name="Nagy L.G."/>
            <person name="Floudas D."/>
            <person name="Copeland A."/>
            <person name="Barry K.W."/>
            <person name="Cichocki N."/>
            <person name="Veneault-Fourrey C."/>
            <person name="LaButti K."/>
            <person name="Lindquist E.A."/>
            <person name="Lipzen A."/>
            <person name="Lundell T."/>
            <person name="Morin E."/>
            <person name="Murat C."/>
            <person name="Sun H."/>
            <person name="Tunlid A."/>
            <person name="Henrissat B."/>
            <person name="Grigoriev I.V."/>
            <person name="Hibbett D.S."/>
            <person name="Martin F."/>
            <person name="Nordberg H.P."/>
            <person name="Cantor M.N."/>
            <person name="Hua S.X."/>
        </authorList>
    </citation>
    <scope>NUCLEOTIDE SEQUENCE [LARGE SCALE GENOMIC DNA]</scope>
    <source>
        <strain evidence="2 3">F 1598</strain>
    </source>
</reference>
<feature type="non-terminal residue" evidence="2">
    <location>
        <position position="1"/>
    </location>
</feature>
<feature type="region of interest" description="Disordered" evidence="1">
    <location>
        <begin position="90"/>
        <end position="110"/>
    </location>
</feature>
<protein>
    <recommendedName>
        <fullName evidence="4">Reverse transcriptase zinc-binding domain-containing protein</fullName>
    </recommendedName>
</protein>
<organism evidence="2 3">
    <name type="scientific">Piloderma croceum (strain F 1598)</name>
    <dbReference type="NCBI Taxonomy" id="765440"/>
    <lineage>
        <taxon>Eukaryota</taxon>
        <taxon>Fungi</taxon>
        <taxon>Dikarya</taxon>
        <taxon>Basidiomycota</taxon>
        <taxon>Agaricomycotina</taxon>
        <taxon>Agaricomycetes</taxon>
        <taxon>Agaricomycetidae</taxon>
        <taxon>Atheliales</taxon>
        <taxon>Atheliaceae</taxon>
        <taxon>Piloderma</taxon>
    </lineage>
</organism>
<sequence>IAQLCTGHIPLNQHLFQIHRSETPTCPHCQGLTVETVRHYLFVCPHYQHERHILQQKLKRKADSISFLLSKPKATKPLLNYIHATKRFKTQASSSRRDPELMHILLGPGH</sequence>
<evidence type="ECO:0000313" key="2">
    <source>
        <dbReference type="EMBL" id="KIM83301.1"/>
    </source>
</evidence>
<name>A0A0C3FYI8_PILCF</name>
<proteinExistence type="predicted"/>
<dbReference type="EMBL" id="KN832991">
    <property type="protein sequence ID" value="KIM83301.1"/>
    <property type="molecule type" value="Genomic_DNA"/>
</dbReference>
<dbReference type="Proteomes" id="UP000054166">
    <property type="component" value="Unassembled WGS sequence"/>
</dbReference>
<dbReference type="InParanoid" id="A0A0C3FYI8"/>
<evidence type="ECO:0000313" key="3">
    <source>
        <dbReference type="Proteomes" id="UP000054166"/>
    </source>
</evidence>
<accession>A0A0C3FYI8</accession>
<evidence type="ECO:0000256" key="1">
    <source>
        <dbReference type="SAM" id="MobiDB-lite"/>
    </source>
</evidence>
<dbReference type="AlphaFoldDB" id="A0A0C3FYI8"/>
<keyword evidence="3" id="KW-1185">Reference proteome</keyword>